<name>M4BEV0_HYAAE</name>
<dbReference type="EMBL" id="JH598187">
    <property type="status" value="NOT_ANNOTATED_CDS"/>
    <property type="molecule type" value="Genomic_DNA"/>
</dbReference>
<evidence type="ECO:0000256" key="1">
    <source>
        <dbReference type="SAM" id="SignalP"/>
    </source>
</evidence>
<dbReference type="VEuPathDB" id="FungiDB:HpaG804818"/>
<dbReference type="AlphaFoldDB" id="M4BEV0"/>
<accession>M4BEV0</accession>
<evidence type="ECO:0000313" key="3">
    <source>
        <dbReference type="Proteomes" id="UP000011713"/>
    </source>
</evidence>
<reference evidence="3" key="1">
    <citation type="journal article" date="2010" name="Science">
        <title>Signatures of adaptation to obligate biotrophy in the Hyaloperonospora arabidopsidis genome.</title>
        <authorList>
            <person name="Baxter L."/>
            <person name="Tripathy S."/>
            <person name="Ishaque N."/>
            <person name="Boot N."/>
            <person name="Cabral A."/>
            <person name="Kemen E."/>
            <person name="Thines M."/>
            <person name="Ah-Fong A."/>
            <person name="Anderson R."/>
            <person name="Badejoko W."/>
            <person name="Bittner-Eddy P."/>
            <person name="Boore J.L."/>
            <person name="Chibucos M.C."/>
            <person name="Coates M."/>
            <person name="Dehal P."/>
            <person name="Delehaunty K."/>
            <person name="Dong S."/>
            <person name="Downton P."/>
            <person name="Dumas B."/>
            <person name="Fabro G."/>
            <person name="Fronick C."/>
            <person name="Fuerstenberg S.I."/>
            <person name="Fulton L."/>
            <person name="Gaulin E."/>
            <person name="Govers F."/>
            <person name="Hughes L."/>
            <person name="Humphray S."/>
            <person name="Jiang R.H."/>
            <person name="Judelson H."/>
            <person name="Kamoun S."/>
            <person name="Kyung K."/>
            <person name="Meijer H."/>
            <person name="Minx P."/>
            <person name="Morris P."/>
            <person name="Nelson J."/>
            <person name="Phuntumart V."/>
            <person name="Qutob D."/>
            <person name="Rehmany A."/>
            <person name="Rougon-Cardoso A."/>
            <person name="Ryden P."/>
            <person name="Torto-Alalibo T."/>
            <person name="Studholme D."/>
            <person name="Wang Y."/>
            <person name="Win J."/>
            <person name="Wood J."/>
            <person name="Clifton S.W."/>
            <person name="Rogers J."/>
            <person name="Van den Ackerveken G."/>
            <person name="Jones J.D."/>
            <person name="McDowell J.M."/>
            <person name="Beynon J."/>
            <person name="Tyler B.M."/>
        </authorList>
    </citation>
    <scope>NUCLEOTIDE SEQUENCE [LARGE SCALE GENOMIC DNA]</scope>
    <source>
        <strain evidence="3">Emoy2</strain>
    </source>
</reference>
<proteinExistence type="predicted"/>
<organism evidence="2 3">
    <name type="scientific">Hyaloperonospora arabidopsidis (strain Emoy2)</name>
    <name type="common">Downy mildew agent</name>
    <name type="synonym">Peronospora arabidopsidis</name>
    <dbReference type="NCBI Taxonomy" id="559515"/>
    <lineage>
        <taxon>Eukaryota</taxon>
        <taxon>Sar</taxon>
        <taxon>Stramenopiles</taxon>
        <taxon>Oomycota</taxon>
        <taxon>Peronosporomycetes</taxon>
        <taxon>Peronosporales</taxon>
        <taxon>Peronosporaceae</taxon>
        <taxon>Hyaloperonospora</taxon>
    </lineage>
</organism>
<dbReference type="Proteomes" id="UP000011713">
    <property type="component" value="Unassembled WGS sequence"/>
</dbReference>
<evidence type="ECO:0008006" key="4">
    <source>
        <dbReference type="Google" id="ProtNLM"/>
    </source>
</evidence>
<evidence type="ECO:0000313" key="2">
    <source>
        <dbReference type="EnsemblProtists" id="HpaP804818"/>
    </source>
</evidence>
<feature type="chain" id="PRO_5004049098" description="RxLR effector candidate protein" evidence="1">
    <location>
        <begin position="17"/>
        <end position="88"/>
    </location>
</feature>
<feature type="signal peptide" evidence="1">
    <location>
        <begin position="1"/>
        <end position="16"/>
    </location>
</feature>
<sequence>MLICLFDNLFVRLLVSSLLVERRSQVLSTSGERLWQKWINRKVKEFERLTQDDRWMIGMRETNGSPDRNSLTNTAVKCEKEQICAGTT</sequence>
<dbReference type="InParanoid" id="M4BEV0"/>
<dbReference type="HOGENOM" id="CLU_2473751_0_0_1"/>
<reference evidence="2" key="2">
    <citation type="submission" date="2015-06" db="UniProtKB">
        <authorList>
            <consortium name="EnsemblProtists"/>
        </authorList>
    </citation>
    <scope>IDENTIFICATION</scope>
    <source>
        <strain evidence="2">Emoy2</strain>
    </source>
</reference>
<dbReference type="EnsemblProtists" id="HpaT804818">
    <property type="protein sequence ID" value="HpaP804818"/>
    <property type="gene ID" value="HpaG804818"/>
</dbReference>
<protein>
    <recommendedName>
        <fullName evidence="4">RxLR effector candidate protein</fullName>
    </recommendedName>
</protein>
<keyword evidence="3" id="KW-1185">Reference proteome</keyword>
<keyword evidence="1" id="KW-0732">Signal</keyword>